<reference evidence="3" key="1">
    <citation type="submission" date="2022-03" db="EMBL/GenBank/DDBJ databases">
        <authorList>
            <person name="Martin C."/>
        </authorList>
    </citation>
    <scope>NUCLEOTIDE SEQUENCE</scope>
</reference>
<dbReference type="InterPro" id="IPR050111">
    <property type="entry name" value="C-type_lectin/snaclec_domain"/>
</dbReference>
<dbReference type="PANTHER" id="PTHR22803">
    <property type="entry name" value="MANNOSE, PHOSPHOLIPASE, LECTIN RECEPTOR RELATED"/>
    <property type="match status" value="1"/>
</dbReference>
<dbReference type="AlphaFoldDB" id="A0A8S4P4Q4"/>
<dbReference type="SUPFAM" id="SSF56436">
    <property type="entry name" value="C-type lectin-like"/>
    <property type="match status" value="1"/>
</dbReference>
<comment type="caution">
    <text evidence="3">The sequence shown here is derived from an EMBL/GenBank/DDBJ whole genome shotgun (WGS) entry which is preliminary data.</text>
</comment>
<dbReference type="CDD" id="cd00037">
    <property type="entry name" value="CLECT"/>
    <property type="match status" value="1"/>
</dbReference>
<dbReference type="InterPro" id="IPR016187">
    <property type="entry name" value="CTDL_fold"/>
</dbReference>
<feature type="signal peptide" evidence="1">
    <location>
        <begin position="1"/>
        <end position="25"/>
    </location>
</feature>
<protein>
    <recommendedName>
        <fullName evidence="2">C-type lectin domain-containing protein</fullName>
    </recommendedName>
</protein>
<gene>
    <name evidence="3" type="ORF">OFUS_LOCUS12370</name>
</gene>
<dbReference type="EMBL" id="CAIIXF020000006">
    <property type="protein sequence ID" value="CAH1786478.1"/>
    <property type="molecule type" value="Genomic_DNA"/>
</dbReference>
<accession>A0A8S4P4Q4</accession>
<dbReference type="SMART" id="SM00034">
    <property type="entry name" value="CLECT"/>
    <property type="match status" value="1"/>
</dbReference>
<evidence type="ECO:0000313" key="4">
    <source>
        <dbReference type="Proteomes" id="UP000749559"/>
    </source>
</evidence>
<dbReference type="InterPro" id="IPR001304">
    <property type="entry name" value="C-type_lectin-like"/>
</dbReference>
<dbReference type="Gene3D" id="3.10.100.10">
    <property type="entry name" value="Mannose-Binding Protein A, subunit A"/>
    <property type="match status" value="1"/>
</dbReference>
<dbReference type="PROSITE" id="PS50041">
    <property type="entry name" value="C_TYPE_LECTIN_2"/>
    <property type="match status" value="1"/>
</dbReference>
<organism evidence="3 4">
    <name type="scientific">Owenia fusiformis</name>
    <name type="common">Polychaete worm</name>
    <dbReference type="NCBI Taxonomy" id="6347"/>
    <lineage>
        <taxon>Eukaryota</taxon>
        <taxon>Metazoa</taxon>
        <taxon>Spiralia</taxon>
        <taxon>Lophotrochozoa</taxon>
        <taxon>Annelida</taxon>
        <taxon>Polychaeta</taxon>
        <taxon>Sedentaria</taxon>
        <taxon>Canalipalpata</taxon>
        <taxon>Sabellida</taxon>
        <taxon>Oweniida</taxon>
        <taxon>Oweniidae</taxon>
        <taxon>Owenia</taxon>
    </lineage>
</organism>
<dbReference type="OrthoDB" id="6042174at2759"/>
<feature type="domain" description="C-type lectin" evidence="2">
    <location>
        <begin position="239"/>
        <end position="352"/>
    </location>
</feature>
<dbReference type="Pfam" id="PF00059">
    <property type="entry name" value="Lectin_C"/>
    <property type="match status" value="1"/>
</dbReference>
<keyword evidence="1" id="KW-0732">Signal</keyword>
<keyword evidence="4" id="KW-1185">Reference proteome</keyword>
<evidence type="ECO:0000259" key="2">
    <source>
        <dbReference type="PROSITE" id="PS50041"/>
    </source>
</evidence>
<evidence type="ECO:0000256" key="1">
    <source>
        <dbReference type="SAM" id="SignalP"/>
    </source>
</evidence>
<name>A0A8S4P4Q4_OWEFU</name>
<proteinExistence type="predicted"/>
<dbReference type="Proteomes" id="UP000749559">
    <property type="component" value="Unassembled WGS sequence"/>
</dbReference>
<feature type="chain" id="PRO_5035945894" description="C-type lectin domain-containing protein" evidence="1">
    <location>
        <begin position="26"/>
        <end position="370"/>
    </location>
</feature>
<sequence length="370" mass="41884">MDFLKATVTILPMICFALCFATIYAARHDPDTKEACRTYEQFKTVQEQLSHDDIDDVTIANLKNDVDIILRLKTTKRFPHLLLYDSGLIVFGIDLNKKLKKLSKTSQRILASVNTLTQLLDNTTVSDTLKKNFEEYIVEMKSDVSDDDMSYKEFLQREDIFEHYNTMISKQALTDGHNEALVKALMNTMKSQSKWVSSVKNLYKNYKNGAFRLATVRPYFNQMCKGQYECKGKDDWTLVGTTCFLTVFSTKSFSKAQADCVTRGGNLASIHSTRDMDHIRDVLQNQSQAFYIGLNDIANEGTFVWPDGSPVNFLAWATEEGLKEGVFGLYDDCTQVMPPAWGFDGDWRNVPCAGVHGGYFCSKHAVLSQG</sequence>
<evidence type="ECO:0000313" key="3">
    <source>
        <dbReference type="EMBL" id="CAH1786478.1"/>
    </source>
</evidence>
<dbReference type="InterPro" id="IPR016186">
    <property type="entry name" value="C-type_lectin-like/link_sf"/>
</dbReference>